<keyword evidence="14" id="KW-1133">Transmembrane helix</keyword>
<keyword evidence="14" id="KW-0812">Transmembrane</keyword>
<evidence type="ECO:0000256" key="13">
    <source>
        <dbReference type="SAM" id="Coils"/>
    </source>
</evidence>
<dbReference type="PROSITE" id="PS50885">
    <property type="entry name" value="HAMP"/>
    <property type="match status" value="1"/>
</dbReference>
<dbReference type="Gene3D" id="1.10.287.130">
    <property type="match status" value="1"/>
</dbReference>
<dbReference type="InterPro" id="IPR003594">
    <property type="entry name" value="HATPase_dom"/>
</dbReference>
<evidence type="ECO:0000256" key="4">
    <source>
        <dbReference type="ARBA" id="ARBA00022475"/>
    </source>
</evidence>
<dbReference type="CDD" id="cd06225">
    <property type="entry name" value="HAMP"/>
    <property type="match status" value="1"/>
</dbReference>
<keyword evidence="10" id="KW-0902">Two-component regulatory system</keyword>
<keyword evidence="8" id="KW-0418">Kinase</keyword>
<evidence type="ECO:0000256" key="1">
    <source>
        <dbReference type="ARBA" id="ARBA00000085"/>
    </source>
</evidence>
<feature type="domain" description="Response regulatory" evidence="16">
    <location>
        <begin position="797"/>
        <end position="914"/>
    </location>
</feature>
<dbReference type="InterPro" id="IPR036890">
    <property type="entry name" value="HATPase_C_sf"/>
</dbReference>
<evidence type="ECO:0000256" key="6">
    <source>
        <dbReference type="ARBA" id="ARBA00022679"/>
    </source>
</evidence>
<dbReference type="InterPro" id="IPR001789">
    <property type="entry name" value="Sig_transdc_resp-reg_receiver"/>
</dbReference>
<dbReference type="CDD" id="cd00082">
    <property type="entry name" value="HisKA"/>
    <property type="match status" value="1"/>
</dbReference>
<evidence type="ECO:0000256" key="2">
    <source>
        <dbReference type="ARBA" id="ARBA00004651"/>
    </source>
</evidence>
<feature type="domain" description="HAMP" evidence="17">
    <location>
        <begin position="206"/>
        <end position="260"/>
    </location>
</feature>
<comment type="caution">
    <text evidence="18">The sequence shown here is derived from an EMBL/GenBank/DDBJ whole genome shotgun (WGS) entry which is preliminary data.</text>
</comment>
<feature type="coiled-coil region" evidence="13">
    <location>
        <begin position="437"/>
        <end position="503"/>
    </location>
</feature>
<evidence type="ECO:0000313" key="18">
    <source>
        <dbReference type="EMBL" id="MFC7394633.1"/>
    </source>
</evidence>
<evidence type="ECO:0000256" key="7">
    <source>
        <dbReference type="ARBA" id="ARBA00022741"/>
    </source>
</evidence>
<keyword evidence="19" id="KW-1185">Reference proteome</keyword>
<evidence type="ECO:0000259" key="15">
    <source>
        <dbReference type="PROSITE" id="PS50109"/>
    </source>
</evidence>
<comment type="subcellular location">
    <subcellularLocation>
        <location evidence="2">Cell membrane</location>
        <topology evidence="2">Multi-pass membrane protein</topology>
    </subcellularLocation>
</comment>
<dbReference type="PROSITE" id="PS50110">
    <property type="entry name" value="RESPONSE_REGULATORY"/>
    <property type="match status" value="1"/>
</dbReference>
<keyword evidence="7" id="KW-0547">Nucleotide-binding</keyword>
<dbReference type="EMBL" id="JBHTCO010000035">
    <property type="protein sequence ID" value="MFC7394633.1"/>
    <property type="molecule type" value="Genomic_DNA"/>
</dbReference>
<dbReference type="SUPFAM" id="SSF52172">
    <property type="entry name" value="CheY-like"/>
    <property type="match status" value="1"/>
</dbReference>
<keyword evidence="6" id="KW-0808">Transferase</keyword>
<dbReference type="Pfam" id="PF00072">
    <property type="entry name" value="Response_reg"/>
    <property type="match status" value="1"/>
</dbReference>
<comment type="catalytic activity">
    <reaction evidence="1">
        <text>ATP + protein L-histidine = ADP + protein N-phospho-L-histidine.</text>
        <dbReference type="EC" id="2.7.13.3"/>
    </reaction>
</comment>
<evidence type="ECO:0000313" key="19">
    <source>
        <dbReference type="Proteomes" id="UP001596505"/>
    </source>
</evidence>
<evidence type="ECO:0000256" key="5">
    <source>
        <dbReference type="ARBA" id="ARBA00022553"/>
    </source>
</evidence>
<dbReference type="InterPro" id="IPR003660">
    <property type="entry name" value="HAMP_dom"/>
</dbReference>
<organism evidence="18 19">
    <name type="scientific">Scopulibacillus cellulosilyticus</name>
    <dbReference type="NCBI Taxonomy" id="2665665"/>
    <lineage>
        <taxon>Bacteria</taxon>
        <taxon>Bacillati</taxon>
        <taxon>Bacillota</taxon>
        <taxon>Bacilli</taxon>
        <taxon>Bacillales</taxon>
        <taxon>Sporolactobacillaceae</taxon>
        <taxon>Scopulibacillus</taxon>
    </lineage>
</organism>
<keyword evidence="4" id="KW-1003">Cell membrane</keyword>
<keyword evidence="11 14" id="KW-0472">Membrane</keyword>
<dbReference type="CDD" id="cd16922">
    <property type="entry name" value="HATPase_EvgS-ArcB-TorS-like"/>
    <property type="match status" value="1"/>
</dbReference>
<dbReference type="Gene3D" id="3.30.450.40">
    <property type="match status" value="1"/>
</dbReference>
<reference evidence="19" key="1">
    <citation type="journal article" date="2019" name="Int. J. Syst. Evol. Microbiol.">
        <title>The Global Catalogue of Microorganisms (GCM) 10K type strain sequencing project: providing services to taxonomists for standard genome sequencing and annotation.</title>
        <authorList>
            <consortium name="The Broad Institute Genomics Platform"/>
            <consortium name="The Broad Institute Genome Sequencing Center for Infectious Disease"/>
            <person name="Wu L."/>
            <person name="Ma J."/>
        </authorList>
    </citation>
    <scope>NUCLEOTIDE SEQUENCE [LARGE SCALE GENOMIC DNA]</scope>
    <source>
        <strain evidence="19">CGMCC 1.16305</strain>
    </source>
</reference>
<dbReference type="PANTHER" id="PTHR45339:SF1">
    <property type="entry name" value="HYBRID SIGNAL TRANSDUCTION HISTIDINE KINASE J"/>
    <property type="match status" value="1"/>
</dbReference>
<dbReference type="InterPro" id="IPR029016">
    <property type="entry name" value="GAF-like_dom_sf"/>
</dbReference>
<feature type="transmembrane region" description="Helical" evidence="14">
    <location>
        <begin position="181"/>
        <end position="205"/>
    </location>
</feature>
<dbReference type="PRINTS" id="PR00344">
    <property type="entry name" value="BCTRLSENSOR"/>
</dbReference>
<dbReference type="Gene3D" id="6.10.340.10">
    <property type="match status" value="1"/>
</dbReference>
<dbReference type="SMART" id="SM00304">
    <property type="entry name" value="HAMP"/>
    <property type="match status" value="1"/>
</dbReference>
<evidence type="ECO:0000256" key="11">
    <source>
        <dbReference type="ARBA" id="ARBA00023136"/>
    </source>
</evidence>
<dbReference type="PANTHER" id="PTHR45339">
    <property type="entry name" value="HYBRID SIGNAL TRANSDUCTION HISTIDINE KINASE J"/>
    <property type="match status" value="1"/>
</dbReference>
<dbReference type="SMART" id="SM00387">
    <property type="entry name" value="HATPase_c"/>
    <property type="match status" value="1"/>
</dbReference>
<evidence type="ECO:0000256" key="9">
    <source>
        <dbReference type="ARBA" id="ARBA00022840"/>
    </source>
</evidence>
<dbReference type="SMART" id="SM00388">
    <property type="entry name" value="HisKA"/>
    <property type="match status" value="1"/>
</dbReference>
<gene>
    <name evidence="18" type="ORF">ACFQRG_17045</name>
</gene>
<evidence type="ECO:0000256" key="14">
    <source>
        <dbReference type="SAM" id="Phobius"/>
    </source>
</evidence>
<feature type="modified residue" description="4-aspartylphosphate" evidence="12">
    <location>
        <position position="847"/>
    </location>
</feature>
<dbReference type="InterPro" id="IPR003661">
    <property type="entry name" value="HisK_dim/P_dom"/>
</dbReference>
<dbReference type="InterPro" id="IPR003018">
    <property type="entry name" value="GAF"/>
</dbReference>
<dbReference type="Pfam" id="PF00512">
    <property type="entry name" value="HisKA"/>
    <property type="match status" value="1"/>
</dbReference>
<feature type="domain" description="Histidine kinase" evidence="15">
    <location>
        <begin position="513"/>
        <end position="746"/>
    </location>
</feature>
<evidence type="ECO:0000256" key="8">
    <source>
        <dbReference type="ARBA" id="ARBA00022777"/>
    </source>
</evidence>
<keyword evidence="9" id="KW-0067">ATP-binding</keyword>
<feature type="coiled-coil region" evidence="13">
    <location>
        <begin position="112"/>
        <end position="166"/>
    </location>
</feature>
<dbReference type="Pfam" id="PF13185">
    <property type="entry name" value="GAF_2"/>
    <property type="match status" value="1"/>
</dbReference>
<dbReference type="InterPro" id="IPR005467">
    <property type="entry name" value="His_kinase_dom"/>
</dbReference>
<accession>A0ABW2PZ89</accession>
<dbReference type="SUPFAM" id="SSF55781">
    <property type="entry name" value="GAF domain-like"/>
    <property type="match status" value="1"/>
</dbReference>
<dbReference type="EC" id="2.7.13.3" evidence="3"/>
<dbReference type="CDD" id="cd17546">
    <property type="entry name" value="REC_hyHK_CKI1_RcsC-like"/>
    <property type="match status" value="1"/>
</dbReference>
<dbReference type="SMART" id="SM00448">
    <property type="entry name" value="REC"/>
    <property type="match status" value="1"/>
</dbReference>
<keyword evidence="5 12" id="KW-0597">Phosphoprotein</keyword>
<evidence type="ECO:0000256" key="12">
    <source>
        <dbReference type="PROSITE-ProRule" id="PRU00169"/>
    </source>
</evidence>
<dbReference type="RefSeq" id="WP_380968234.1">
    <property type="nucleotide sequence ID" value="NZ_JBHTCO010000035.1"/>
</dbReference>
<dbReference type="Pfam" id="PF02518">
    <property type="entry name" value="HATPase_c"/>
    <property type="match status" value="1"/>
</dbReference>
<dbReference type="Gene3D" id="3.30.565.10">
    <property type="entry name" value="Histidine kinase-like ATPase, C-terminal domain"/>
    <property type="match status" value="1"/>
</dbReference>
<protein>
    <recommendedName>
        <fullName evidence="3">histidine kinase</fullName>
        <ecNumber evidence="3">2.7.13.3</ecNumber>
    </recommendedName>
</protein>
<feature type="transmembrane region" description="Helical" evidence="14">
    <location>
        <begin position="6"/>
        <end position="29"/>
    </location>
</feature>
<sequence length="917" mass="103495">MKFKTKLYIGFGFLFGLFIILQLILTMMLNELYQNMDVIAKNYKMAKLANTIQTELNIFSMESRGLIAHPPAEFESKFMKGKYDALKKANSATISLEKMNEWDKPRKLIKELKTKNKTLTQMEKKCDELTKEGKTKELTQLYWYKSSRVRAEMTQIANELQRIQERAVNDKIEQSKHTYHLAVKIISIYVIVGLLAGIIITVWILRNITVNLNRVTSVMARVSLGKNGRLPRIKIKSKDEIGTIAAAFNEMAESLEVQAMQEKKLKHAAEEQSWLKTKVTEVSNMYPGIDNLNTLAHRFITKVTPLVEASYGVFYIKEGKGSGQYLKKAASYAAYSQDKIGAKEFCFGEGIVGQCAADNQMLLLNNVPDNYIKIASGLGMASPKSIIVLPAEFEGEVLAVVELASLKSFTPLQQMLLKEVISHIGMTIKSILRHMQVEQLLQDSQALTEELQSQSEELQLQHEELRTVNEQLEDQYRQSEQKTRELEKTRQSLEEKAEQLALNSQYKSEFLANMSHELRTPLNSLLILAQMLADNPEQNLTAKQKEYAKTIFSSGNDLLHLINDILDLTKVQSGKMEVIPEDVKLIDIKKFVERRFKPCAHRENVRFSVQLANNLPQVIKTDHQRLRQILNNLLSNAFKFTEHGEVSLQISKVQEHMPKGENGINDSNLMLAFAVSDTGIGIPEEKQDIIFEAFKQADGTTSRKYGGTGLGLSISMHIAQLLGGFIDVRSIEGEGSTFTLYLPNISVNNPLAGLSSSIKETAAGLSKDLSQSEEMPVQKDEIIQQLKEEKDLLKGKKILIVDDDMRNIFALTTALETYNVEVIFAENGREGINVLKNNPDTDLILMDIMMPEIDGFEAIQIIREIPECSNIPIIALTAKAMKGDRQQCIEAGASDYISKPVNIEQLLSIIRVWLYQR</sequence>
<name>A0ABW2PZ89_9BACL</name>
<dbReference type="PROSITE" id="PS50109">
    <property type="entry name" value="HIS_KIN"/>
    <property type="match status" value="1"/>
</dbReference>
<dbReference type="Gene3D" id="3.40.50.2300">
    <property type="match status" value="1"/>
</dbReference>
<evidence type="ECO:0000256" key="10">
    <source>
        <dbReference type="ARBA" id="ARBA00023012"/>
    </source>
</evidence>
<proteinExistence type="predicted"/>
<dbReference type="InterPro" id="IPR036097">
    <property type="entry name" value="HisK_dim/P_sf"/>
</dbReference>
<dbReference type="Pfam" id="PF00672">
    <property type="entry name" value="HAMP"/>
    <property type="match status" value="1"/>
</dbReference>
<dbReference type="InterPro" id="IPR004358">
    <property type="entry name" value="Sig_transdc_His_kin-like_C"/>
</dbReference>
<dbReference type="Proteomes" id="UP001596505">
    <property type="component" value="Unassembled WGS sequence"/>
</dbReference>
<dbReference type="SUPFAM" id="SSF55874">
    <property type="entry name" value="ATPase domain of HSP90 chaperone/DNA topoisomerase II/histidine kinase"/>
    <property type="match status" value="1"/>
</dbReference>
<evidence type="ECO:0000259" key="16">
    <source>
        <dbReference type="PROSITE" id="PS50110"/>
    </source>
</evidence>
<evidence type="ECO:0000259" key="17">
    <source>
        <dbReference type="PROSITE" id="PS50885"/>
    </source>
</evidence>
<dbReference type="SMART" id="SM00065">
    <property type="entry name" value="GAF"/>
    <property type="match status" value="1"/>
</dbReference>
<dbReference type="InterPro" id="IPR011006">
    <property type="entry name" value="CheY-like_superfamily"/>
</dbReference>
<evidence type="ECO:0000256" key="3">
    <source>
        <dbReference type="ARBA" id="ARBA00012438"/>
    </source>
</evidence>
<keyword evidence="13" id="KW-0175">Coiled coil</keyword>
<dbReference type="SUPFAM" id="SSF47384">
    <property type="entry name" value="Homodimeric domain of signal transducing histidine kinase"/>
    <property type="match status" value="1"/>
</dbReference>